<proteinExistence type="predicted"/>
<name>A0ACB9L3T2_9MYRT</name>
<protein>
    <submittedName>
        <fullName evidence="1">Uncharacterized protein</fullName>
    </submittedName>
</protein>
<reference evidence="2" key="1">
    <citation type="journal article" date="2023" name="Front. Plant Sci.">
        <title>Chromosomal-level genome assembly of Melastoma candidum provides insights into trichome evolution.</title>
        <authorList>
            <person name="Zhong Y."/>
            <person name="Wu W."/>
            <person name="Sun C."/>
            <person name="Zou P."/>
            <person name="Liu Y."/>
            <person name="Dai S."/>
            <person name="Zhou R."/>
        </authorList>
    </citation>
    <scope>NUCLEOTIDE SEQUENCE [LARGE SCALE GENOMIC DNA]</scope>
</reference>
<dbReference type="EMBL" id="CM042891">
    <property type="protein sequence ID" value="KAI4304043.1"/>
    <property type="molecule type" value="Genomic_DNA"/>
</dbReference>
<keyword evidence="2" id="KW-1185">Reference proteome</keyword>
<evidence type="ECO:0000313" key="1">
    <source>
        <dbReference type="EMBL" id="KAI4304043.1"/>
    </source>
</evidence>
<gene>
    <name evidence="1" type="ORF">MLD38_039607</name>
</gene>
<organism evidence="1 2">
    <name type="scientific">Melastoma candidum</name>
    <dbReference type="NCBI Taxonomy" id="119954"/>
    <lineage>
        <taxon>Eukaryota</taxon>
        <taxon>Viridiplantae</taxon>
        <taxon>Streptophyta</taxon>
        <taxon>Embryophyta</taxon>
        <taxon>Tracheophyta</taxon>
        <taxon>Spermatophyta</taxon>
        <taxon>Magnoliopsida</taxon>
        <taxon>eudicotyledons</taxon>
        <taxon>Gunneridae</taxon>
        <taxon>Pentapetalae</taxon>
        <taxon>rosids</taxon>
        <taxon>malvids</taxon>
        <taxon>Myrtales</taxon>
        <taxon>Melastomataceae</taxon>
        <taxon>Melastomatoideae</taxon>
        <taxon>Melastomateae</taxon>
        <taxon>Melastoma</taxon>
    </lineage>
</organism>
<dbReference type="Proteomes" id="UP001057402">
    <property type="component" value="Chromosome 12"/>
</dbReference>
<evidence type="ECO:0000313" key="2">
    <source>
        <dbReference type="Proteomes" id="UP001057402"/>
    </source>
</evidence>
<comment type="caution">
    <text evidence="1">The sequence shown here is derived from an EMBL/GenBank/DDBJ whole genome shotgun (WGS) entry which is preliminary data.</text>
</comment>
<sequence>MQVRRPICLDSVKNKSQISFPERELRREGEKWVRKVCCRSCCDPLVSVFCRRSSRRREGLYLIWRVVESTKSGEKVISVATQEVSGL</sequence>
<accession>A0ACB9L3T2</accession>